<keyword evidence="2 5" id="KW-0285">Flavoprotein</keyword>
<comment type="function">
    <text evidence="5">Flavin prenyltransferase that catalyzes the synthesis of the prenylated FMN cofactor (prenyl-FMN) for 4-hydroxy-3-polyprenylbenzoic acid decarboxylase UbiD. The prenyltransferase is metal-independent and links a dimethylallyl moiety from dimethylallyl monophosphate (DMAP) to the flavin N5 and C6 atoms of FMN.</text>
</comment>
<comment type="catalytic activity">
    <reaction evidence="5">
        <text>dimethylallyl phosphate + FMNH2 = prenylated FMNH2 + phosphate</text>
        <dbReference type="Rhea" id="RHEA:37743"/>
        <dbReference type="ChEBI" id="CHEBI:43474"/>
        <dbReference type="ChEBI" id="CHEBI:57618"/>
        <dbReference type="ChEBI" id="CHEBI:87467"/>
        <dbReference type="ChEBI" id="CHEBI:88052"/>
        <dbReference type="EC" id="2.5.1.129"/>
    </reaction>
</comment>
<dbReference type="SUPFAM" id="SSF52507">
    <property type="entry name" value="Homo-oligomeric flavin-containing Cys decarboxylases, HFCD"/>
    <property type="match status" value="1"/>
</dbReference>
<dbReference type="EMBL" id="JAGDYL010000005">
    <property type="protein sequence ID" value="MBO1804563.1"/>
    <property type="molecule type" value="Genomic_DNA"/>
</dbReference>
<feature type="binding site" evidence="5">
    <location>
        <position position="36"/>
    </location>
    <ligand>
        <name>FMN</name>
        <dbReference type="ChEBI" id="CHEBI:58210"/>
    </ligand>
</feature>
<dbReference type="AlphaFoldDB" id="A0A939RXD1"/>
<feature type="binding site" evidence="5">
    <location>
        <position position="152"/>
    </location>
    <ligand>
        <name>dimethylallyl phosphate</name>
        <dbReference type="ChEBI" id="CHEBI:88052"/>
    </ligand>
</feature>
<feature type="binding site" evidence="5">
    <location>
        <begin position="10"/>
        <end position="12"/>
    </location>
    <ligand>
        <name>FMN</name>
        <dbReference type="ChEBI" id="CHEBI:58210"/>
    </ligand>
</feature>
<sequence length="196" mass="20800">MPRLVIGITGASGSSVAVRALELAREESVETHLVISSWGLVNLKHETGMTEGDLKPLASYTHSNRDLACEIASGSYRTDATLVVPCSARTLGTVANGTGDTLISRAADVALKERRRLVLALRESPLSPIHLRNALAVAEAGAFVVPMSPAFYTLPQSLDELFTSMAARLLDHAGVETSALPRWGEDLSLKRPPGSA</sequence>
<evidence type="ECO:0000256" key="5">
    <source>
        <dbReference type="HAMAP-Rule" id="MF_01984"/>
    </source>
</evidence>
<feature type="binding site" evidence="5">
    <location>
        <position position="122"/>
    </location>
    <ligand>
        <name>FMN</name>
        <dbReference type="ChEBI" id="CHEBI:58210"/>
    </ligand>
</feature>
<comment type="caution">
    <text evidence="5">Lacks conserved residue(s) required for the propagation of feature annotation.</text>
</comment>
<dbReference type="InterPro" id="IPR036551">
    <property type="entry name" value="Flavin_trans-like"/>
</dbReference>
<reference evidence="7" key="1">
    <citation type="submission" date="2021-03" db="EMBL/GenBank/DDBJ databases">
        <title>Leucobacter chromiisoli sp. nov., isolated from chromium-containing soil of chemical plant.</title>
        <authorList>
            <person name="Xu Z."/>
        </authorList>
    </citation>
    <scope>NUCLEOTIDE SEQUENCE</scope>
    <source>
        <strain evidence="7">A2</strain>
    </source>
</reference>
<gene>
    <name evidence="5" type="primary">ubiX</name>
    <name evidence="7" type="ORF">J4H91_04420</name>
</gene>
<keyword evidence="3 5" id="KW-0288">FMN</keyword>
<comment type="caution">
    <text evidence="7">The sequence shown here is derived from an EMBL/GenBank/DDBJ whole genome shotgun (WGS) entry which is preliminary data.</text>
</comment>
<proteinExistence type="inferred from homology"/>
<organism evidence="7 8">
    <name type="scientific">Leucobacter ruminantium</name>
    <dbReference type="NCBI Taxonomy" id="1289170"/>
    <lineage>
        <taxon>Bacteria</taxon>
        <taxon>Bacillati</taxon>
        <taxon>Actinomycetota</taxon>
        <taxon>Actinomycetes</taxon>
        <taxon>Micrococcales</taxon>
        <taxon>Microbacteriaceae</taxon>
        <taxon>Leucobacter</taxon>
    </lineage>
</organism>
<feature type="binding site" evidence="5">
    <location>
        <position position="168"/>
    </location>
    <ligand>
        <name>dimethylallyl phosphate</name>
        <dbReference type="ChEBI" id="CHEBI:88052"/>
    </ligand>
</feature>
<evidence type="ECO:0000256" key="1">
    <source>
        <dbReference type="ARBA" id="ARBA00022602"/>
    </source>
</evidence>
<dbReference type="NCBIfam" id="TIGR00421">
    <property type="entry name" value="ubiX_pad"/>
    <property type="match status" value="1"/>
</dbReference>
<protein>
    <recommendedName>
        <fullName evidence="5">Flavin prenyltransferase UbiX</fullName>
        <ecNumber evidence="5">2.5.1.129</ecNumber>
    </recommendedName>
</protein>
<keyword evidence="1 5" id="KW-0637">Prenyltransferase</keyword>
<accession>A0A939RXD1</accession>
<dbReference type="Proteomes" id="UP000664398">
    <property type="component" value="Unassembled WGS sequence"/>
</dbReference>
<dbReference type="Pfam" id="PF02441">
    <property type="entry name" value="Flavoprotein"/>
    <property type="match status" value="1"/>
</dbReference>
<feature type="binding site" evidence="5">
    <location>
        <begin position="87"/>
        <end position="90"/>
    </location>
    <ligand>
        <name>FMN</name>
        <dbReference type="ChEBI" id="CHEBI:58210"/>
    </ligand>
</feature>
<dbReference type="NCBIfam" id="NF004685">
    <property type="entry name" value="PRK06029.1"/>
    <property type="match status" value="1"/>
</dbReference>
<evidence type="ECO:0000256" key="3">
    <source>
        <dbReference type="ARBA" id="ARBA00022643"/>
    </source>
</evidence>
<keyword evidence="8" id="KW-1185">Reference proteome</keyword>
<evidence type="ECO:0000259" key="6">
    <source>
        <dbReference type="Pfam" id="PF02441"/>
    </source>
</evidence>
<evidence type="ECO:0000313" key="8">
    <source>
        <dbReference type="Proteomes" id="UP000664398"/>
    </source>
</evidence>
<dbReference type="GO" id="GO:0106141">
    <property type="term" value="F:flavin prenyltransferase activity"/>
    <property type="evidence" value="ECO:0007669"/>
    <property type="project" value="UniProtKB-EC"/>
</dbReference>
<keyword evidence="4 5" id="KW-0808">Transferase</keyword>
<evidence type="ECO:0000256" key="4">
    <source>
        <dbReference type="ARBA" id="ARBA00022679"/>
    </source>
</evidence>
<name>A0A939RXD1_9MICO</name>
<comment type="similarity">
    <text evidence="5">Belongs to the UbiX/PAD1 family.</text>
</comment>
<dbReference type="RefSeq" id="WP_208045040.1">
    <property type="nucleotide sequence ID" value="NZ_JAGDYL010000005.1"/>
</dbReference>
<evidence type="ECO:0000256" key="2">
    <source>
        <dbReference type="ARBA" id="ARBA00022630"/>
    </source>
</evidence>
<dbReference type="EC" id="2.5.1.129" evidence="5"/>
<dbReference type="HAMAP" id="MF_01984">
    <property type="entry name" value="ubiX_pad"/>
    <property type="match status" value="1"/>
</dbReference>
<evidence type="ECO:0000313" key="7">
    <source>
        <dbReference type="EMBL" id="MBO1804563.1"/>
    </source>
</evidence>
<feature type="domain" description="Flavoprotein" evidence="6">
    <location>
        <begin position="3"/>
        <end position="163"/>
    </location>
</feature>
<dbReference type="Gene3D" id="3.40.50.1950">
    <property type="entry name" value="Flavin prenyltransferase-like"/>
    <property type="match status" value="1"/>
</dbReference>
<dbReference type="InterPro" id="IPR003382">
    <property type="entry name" value="Flavoprotein"/>
</dbReference>
<dbReference type="InterPro" id="IPR004507">
    <property type="entry name" value="UbiX-like"/>
</dbReference>